<organism evidence="1">
    <name type="scientific">Myoviridae sp. ctegP15</name>
    <dbReference type="NCBI Taxonomy" id="2825146"/>
    <lineage>
        <taxon>Viruses</taxon>
        <taxon>Duplodnaviria</taxon>
        <taxon>Heunggongvirae</taxon>
        <taxon>Uroviricota</taxon>
        <taxon>Caudoviricetes</taxon>
    </lineage>
</organism>
<proteinExistence type="predicted"/>
<name>A0A8S5P391_9CAUD</name>
<dbReference type="EMBL" id="BK015319">
    <property type="protein sequence ID" value="DAE01109.1"/>
    <property type="molecule type" value="Genomic_DNA"/>
</dbReference>
<accession>A0A8S5P391</accession>
<protein>
    <submittedName>
        <fullName evidence="1">Uncharacterized protein</fullName>
    </submittedName>
</protein>
<reference evidence="1" key="1">
    <citation type="journal article" date="2021" name="Proc. Natl. Acad. Sci. U.S.A.">
        <title>A Catalog of Tens of Thousands of Viruses from Human Metagenomes Reveals Hidden Associations with Chronic Diseases.</title>
        <authorList>
            <person name="Tisza M.J."/>
            <person name="Buck C.B."/>
        </authorList>
    </citation>
    <scope>NUCLEOTIDE SEQUENCE</scope>
    <source>
        <strain evidence="1">CtegP15</strain>
    </source>
</reference>
<sequence>MEMKWHPIEDGNLKGIPRDEEVIFTVLDEDTGEVRTAAGKVDEYFLKKRGHVFVGAPKYPVDVKTLKAWAELPEPFHPNDCNRCAHSKEWTDEFGDRWWKCELWNEPFAMSDCPLR</sequence>
<evidence type="ECO:0000313" key="1">
    <source>
        <dbReference type="EMBL" id="DAE01109.1"/>
    </source>
</evidence>